<evidence type="ECO:0000256" key="2">
    <source>
        <dbReference type="ARBA" id="ARBA00008540"/>
    </source>
</evidence>
<feature type="transmembrane region" description="Helical" evidence="9">
    <location>
        <begin position="336"/>
        <end position="357"/>
    </location>
</feature>
<dbReference type="Pfam" id="PF05525">
    <property type="entry name" value="Branch_AA_trans"/>
    <property type="match status" value="1"/>
</dbReference>
<feature type="transmembrane region" description="Helical" evidence="9">
    <location>
        <begin position="168"/>
        <end position="187"/>
    </location>
</feature>
<feature type="transmembrane region" description="Helical" evidence="9">
    <location>
        <begin position="59"/>
        <end position="85"/>
    </location>
</feature>
<dbReference type="OrthoDB" id="9783920at2"/>
<keyword evidence="4" id="KW-1003">Cell membrane</keyword>
<keyword evidence="6" id="KW-0029">Amino-acid transport</keyword>
<feature type="transmembrane region" description="Helical" evidence="9">
    <location>
        <begin position="430"/>
        <end position="447"/>
    </location>
</feature>
<protein>
    <submittedName>
        <fullName evidence="10">Branched-chain amino acid uptake carrier</fullName>
    </submittedName>
</protein>
<comment type="similarity">
    <text evidence="2">Belongs to the branched chain amino acid transporter family.</text>
</comment>
<dbReference type="GO" id="GO:0015188">
    <property type="term" value="F:L-isoleucine transmembrane transporter activity"/>
    <property type="evidence" value="ECO:0007669"/>
    <property type="project" value="TreeGrafter"/>
</dbReference>
<dbReference type="NCBIfam" id="TIGR00796">
    <property type="entry name" value="livcs"/>
    <property type="match status" value="1"/>
</dbReference>
<feature type="transmembrane region" description="Helical" evidence="9">
    <location>
        <begin position="213"/>
        <end position="232"/>
    </location>
</feature>
<evidence type="ECO:0000313" key="11">
    <source>
        <dbReference type="Proteomes" id="UP000035199"/>
    </source>
</evidence>
<feature type="transmembrane region" description="Helical" evidence="9">
    <location>
        <begin position="363"/>
        <end position="384"/>
    </location>
</feature>
<reference evidence="10 11" key="1">
    <citation type="journal article" date="2015" name="Genome Announc.">
        <title>Complete Genome Sequence of the Type Strain Corynebacterium mustelae DSM 45274, Isolated from Various Tissues of a Male Ferret with Lethal Sepsis.</title>
        <authorList>
            <person name="Ruckert C."/>
            <person name="Eimer J."/>
            <person name="Winkler A."/>
            <person name="Tauch A."/>
        </authorList>
    </citation>
    <scope>NUCLEOTIDE SEQUENCE [LARGE SCALE GENOMIC DNA]</scope>
    <source>
        <strain evidence="10 11">DSM 45274</strain>
    </source>
</reference>
<dbReference type="EMBL" id="CP011542">
    <property type="protein sequence ID" value="AKK06650.1"/>
    <property type="molecule type" value="Genomic_DNA"/>
</dbReference>
<feature type="transmembrane region" description="Helical" evidence="9">
    <location>
        <begin position="304"/>
        <end position="324"/>
    </location>
</feature>
<evidence type="ECO:0000256" key="9">
    <source>
        <dbReference type="SAM" id="Phobius"/>
    </source>
</evidence>
<dbReference type="GO" id="GO:0005304">
    <property type="term" value="F:L-valine transmembrane transporter activity"/>
    <property type="evidence" value="ECO:0007669"/>
    <property type="project" value="TreeGrafter"/>
</dbReference>
<dbReference type="Proteomes" id="UP000035199">
    <property type="component" value="Chromosome"/>
</dbReference>
<dbReference type="PANTHER" id="PTHR30588">
    <property type="entry name" value="BRANCHED-CHAIN AMINO ACID TRANSPORT SYSTEM 2 CARRIER PROTEIN"/>
    <property type="match status" value="1"/>
</dbReference>
<dbReference type="AlphaFoldDB" id="A0A0G3H1P6"/>
<reference evidence="11" key="2">
    <citation type="submission" date="2015-05" db="EMBL/GenBank/DDBJ databases">
        <title>Complete genome sequence of Corynebacterium mustelae DSM 45274, isolated from various tissues of a male ferret with lethal sepsis.</title>
        <authorList>
            <person name="Ruckert C."/>
            <person name="Albersmeier A."/>
            <person name="Winkler A."/>
            <person name="Tauch A."/>
        </authorList>
    </citation>
    <scope>NUCLEOTIDE SEQUENCE [LARGE SCALE GENOMIC DNA]</scope>
    <source>
        <strain evidence="11">DSM 45274</strain>
    </source>
</reference>
<keyword evidence="8 9" id="KW-0472">Membrane</keyword>
<accession>A0A0G3H1P6</accession>
<evidence type="ECO:0000256" key="1">
    <source>
        <dbReference type="ARBA" id="ARBA00004651"/>
    </source>
</evidence>
<proteinExistence type="inferred from homology"/>
<evidence type="ECO:0000256" key="7">
    <source>
        <dbReference type="ARBA" id="ARBA00022989"/>
    </source>
</evidence>
<evidence type="ECO:0000256" key="8">
    <source>
        <dbReference type="ARBA" id="ARBA00023136"/>
    </source>
</evidence>
<name>A0A0G3H1P6_9CORY</name>
<feature type="transmembrane region" description="Helical" evidence="9">
    <location>
        <begin position="137"/>
        <end position="156"/>
    </location>
</feature>
<feature type="transmembrane region" description="Helical" evidence="9">
    <location>
        <begin position="253"/>
        <end position="273"/>
    </location>
</feature>
<evidence type="ECO:0000256" key="5">
    <source>
        <dbReference type="ARBA" id="ARBA00022692"/>
    </source>
</evidence>
<gene>
    <name evidence="10" type="primary">brnQ</name>
    <name evidence="10" type="ORF">CMUST_11695</name>
</gene>
<evidence type="ECO:0000256" key="3">
    <source>
        <dbReference type="ARBA" id="ARBA00022448"/>
    </source>
</evidence>
<evidence type="ECO:0000256" key="6">
    <source>
        <dbReference type="ARBA" id="ARBA00022970"/>
    </source>
</evidence>
<keyword evidence="3" id="KW-0813">Transport</keyword>
<feature type="transmembrane region" description="Helical" evidence="9">
    <location>
        <begin position="391"/>
        <end position="410"/>
    </location>
</feature>
<dbReference type="KEGG" id="cmv:CMUST_11695"/>
<feature type="transmembrane region" description="Helical" evidence="9">
    <location>
        <begin position="25"/>
        <end position="47"/>
    </location>
</feature>
<dbReference type="GO" id="GO:0015190">
    <property type="term" value="F:L-leucine transmembrane transporter activity"/>
    <property type="evidence" value="ECO:0007669"/>
    <property type="project" value="TreeGrafter"/>
</dbReference>
<feature type="transmembrane region" description="Helical" evidence="9">
    <location>
        <begin position="97"/>
        <end position="117"/>
    </location>
</feature>
<dbReference type="GO" id="GO:0015820">
    <property type="term" value="P:L-leucine transport"/>
    <property type="evidence" value="ECO:0007669"/>
    <property type="project" value="TreeGrafter"/>
</dbReference>
<dbReference type="PANTHER" id="PTHR30588:SF0">
    <property type="entry name" value="BRANCHED-CHAIN AMINO ACID PERMEASE BRNQ"/>
    <property type="match status" value="1"/>
</dbReference>
<evidence type="ECO:0000256" key="4">
    <source>
        <dbReference type="ARBA" id="ARBA00022475"/>
    </source>
</evidence>
<evidence type="ECO:0000313" key="10">
    <source>
        <dbReference type="EMBL" id="AKK06650.1"/>
    </source>
</evidence>
<sequence length="469" mass="48840">MSTADNPHPNTTVGASKSTTGGIRIVTLVPIALMLFSMFFGAGNLIFPPQLGAQSGENFLPAMIGFLIGGVALPVITIIAIALSGQSVRSLAARGGAIFNVAFSVAVYLSIGAFFGIPRTGAVSFSTAIAPVTGVDSTAASAVFNLFFFGVSYWLARNPTDLVSRLGKILTPSLLILLCVLVVMSLFKLHGATQPPTEQYVETPLVSGLLEGYLTMDSIASLAFGILVISAIRGHNPTPDSDTSRFTVVKATAIAALIAGFLLAVIYVGLGVMGSRIPDGQSFSDGAALLSAASLSTLGTTGQIVFGGIVLLACLTTSVGLLAATSEFFNYLVPKVSYQVWLLIFVLVSFVIASLGLDAVFSIAVPIIVFLYPIAITVVAATLIDAATRKYSMYFGFRVPVWVAVIWSMLTTVAPQTVAWSPGATIQLGWVIPVAIAMVIGIIIDLINPADARKRSTAAAALVKEAPLT</sequence>
<dbReference type="PATRIC" id="fig|571915.4.peg.2497"/>
<keyword evidence="11" id="KW-1185">Reference proteome</keyword>
<keyword evidence="7 9" id="KW-1133">Transmembrane helix</keyword>
<organism evidence="10 11">
    <name type="scientific">Corynebacterium mustelae</name>
    <dbReference type="NCBI Taxonomy" id="571915"/>
    <lineage>
        <taxon>Bacteria</taxon>
        <taxon>Bacillati</taxon>
        <taxon>Actinomycetota</taxon>
        <taxon>Actinomycetes</taxon>
        <taxon>Mycobacteriales</taxon>
        <taxon>Corynebacteriaceae</taxon>
        <taxon>Corynebacterium</taxon>
    </lineage>
</organism>
<dbReference type="RefSeq" id="WP_047262636.1">
    <property type="nucleotide sequence ID" value="NZ_CP011542.1"/>
</dbReference>
<dbReference type="GO" id="GO:0005886">
    <property type="term" value="C:plasma membrane"/>
    <property type="evidence" value="ECO:0007669"/>
    <property type="project" value="UniProtKB-SubCell"/>
</dbReference>
<dbReference type="InterPro" id="IPR004685">
    <property type="entry name" value="Brnchd-chn_aa_trnsp_Livcs"/>
</dbReference>
<dbReference type="GO" id="GO:0015818">
    <property type="term" value="P:isoleucine transport"/>
    <property type="evidence" value="ECO:0007669"/>
    <property type="project" value="TreeGrafter"/>
</dbReference>
<comment type="subcellular location">
    <subcellularLocation>
        <location evidence="1">Cell membrane</location>
        <topology evidence="1">Multi-pass membrane protein</topology>
    </subcellularLocation>
</comment>
<dbReference type="STRING" id="571915.CMUST_11695"/>
<keyword evidence="5 9" id="KW-0812">Transmembrane</keyword>